<name>A0A3Q7GJM2_SOLLC</name>
<evidence type="ECO:0000256" key="1">
    <source>
        <dbReference type="ARBA" id="ARBA00022723"/>
    </source>
</evidence>
<evidence type="ECO:0000256" key="4">
    <source>
        <dbReference type="SAM" id="MobiDB-lite"/>
    </source>
</evidence>
<dbReference type="InParanoid" id="A0A3Q7GJM2"/>
<feature type="compositionally biased region" description="Polar residues" evidence="4">
    <location>
        <begin position="38"/>
        <end position="50"/>
    </location>
</feature>
<dbReference type="Gramene" id="Solyc05g018432.1.1">
    <property type="protein sequence ID" value="Solyc05g018432.1.1"/>
    <property type="gene ID" value="Solyc05g018432.1"/>
</dbReference>
<evidence type="ECO:0000259" key="5">
    <source>
        <dbReference type="PROSITE" id="PS51523"/>
    </source>
</evidence>
<dbReference type="GO" id="GO:0008270">
    <property type="term" value="F:zinc ion binding"/>
    <property type="evidence" value="ECO:0007669"/>
    <property type="project" value="UniProtKB-KW"/>
</dbReference>
<dbReference type="NCBIfam" id="TIGR01566">
    <property type="entry name" value="ZF_HD_prot_N"/>
    <property type="match status" value="1"/>
</dbReference>
<dbReference type="STRING" id="4081.A0A3Q7GJM2"/>
<feature type="region of interest" description="Disordered" evidence="4">
    <location>
        <begin position="30"/>
        <end position="50"/>
    </location>
</feature>
<dbReference type="Pfam" id="PF04770">
    <property type="entry name" value="ZF-HD_dimer"/>
    <property type="match status" value="1"/>
</dbReference>
<dbReference type="AlphaFoldDB" id="A0A3Q7GJM2"/>
<reference evidence="6" key="1">
    <citation type="journal article" date="2012" name="Nature">
        <title>The tomato genome sequence provides insights into fleshy fruit evolution.</title>
        <authorList>
            <consortium name="Tomato Genome Consortium"/>
        </authorList>
    </citation>
    <scope>NUCLEOTIDE SEQUENCE [LARGE SCALE GENOMIC DNA]</scope>
    <source>
        <strain evidence="6">cv. Heinz 1706</strain>
    </source>
</reference>
<keyword evidence="7" id="KW-1185">Reference proteome</keyword>
<keyword evidence="2" id="KW-0863">Zinc-finger</keyword>
<keyword evidence="3" id="KW-0862">Zinc</keyword>
<protein>
    <recommendedName>
        <fullName evidence="5">ZF-HD dimerization-type domain-containing protein</fullName>
    </recommendedName>
</protein>
<dbReference type="InterPro" id="IPR006456">
    <property type="entry name" value="ZF_HD_homeobox_Cys/His_dimer"/>
</dbReference>
<evidence type="ECO:0000313" key="6">
    <source>
        <dbReference type="EnsemblPlants" id="Solyc05g018432.1.1"/>
    </source>
</evidence>
<evidence type="ECO:0000313" key="7">
    <source>
        <dbReference type="Proteomes" id="UP000004994"/>
    </source>
</evidence>
<dbReference type="EnsemblPlants" id="Solyc05g018432.1.1">
    <property type="protein sequence ID" value="Solyc05g018432.1.1"/>
    <property type="gene ID" value="Solyc05g018432.1"/>
</dbReference>
<evidence type="ECO:0000256" key="2">
    <source>
        <dbReference type="ARBA" id="ARBA00022771"/>
    </source>
</evidence>
<feature type="domain" description="ZF-HD dimerization-type" evidence="5">
    <location>
        <begin position="55"/>
        <end position="104"/>
    </location>
</feature>
<sequence>MSSKNNVWKFTSIIDNIMIRFMSNKKLMNKRKKKKNHSMTNRSNSNPSGNMTIKYEICLKNHANNFGEDSVDGCREFVKKGDDGTKEAYVCANCGCFRSFHRMNSQSFYLVRIQYIRRPVFYYYP</sequence>
<dbReference type="PANTHER" id="PTHR31948">
    <property type="entry name" value="ZINC-FINGER HOMEODOMAIN PROTEIN 2"/>
    <property type="match status" value="1"/>
</dbReference>
<proteinExistence type="predicted"/>
<dbReference type="PANTHER" id="PTHR31948:SF148">
    <property type="entry name" value="MINI ZINC FINGER PROTEIN 3"/>
    <property type="match status" value="1"/>
</dbReference>
<keyword evidence="1" id="KW-0479">Metal-binding</keyword>
<dbReference type="Proteomes" id="UP000004994">
    <property type="component" value="Chromosome 5"/>
</dbReference>
<evidence type="ECO:0000256" key="3">
    <source>
        <dbReference type="ARBA" id="ARBA00022833"/>
    </source>
</evidence>
<reference evidence="6" key="2">
    <citation type="submission" date="2019-01" db="UniProtKB">
        <authorList>
            <consortium name="EnsemblPlants"/>
        </authorList>
    </citation>
    <scope>IDENTIFICATION</scope>
    <source>
        <strain evidence="6">cv. Heinz 1706</strain>
    </source>
</reference>
<accession>A0A3Q7GJM2</accession>
<organism evidence="6">
    <name type="scientific">Solanum lycopersicum</name>
    <name type="common">Tomato</name>
    <name type="synonym">Lycopersicon esculentum</name>
    <dbReference type="NCBI Taxonomy" id="4081"/>
    <lineage>
        <taxon>Eukaryota</taxon>
        <taxon>Viridiplantae</taxon>
        <taxon>Streptophyta</taxon>
        <taxon>Embryophyta</taxon>
        <taxon>Tracheophyta</taxon>
        <taxon>Spermatophyta</taxon>
        <taxon>Magnoliopsida</taxon>
        <taxon>eudicotyledons</taxon>
        <taxon>Gunneridae</taxon>
        <taxon>Pentapetalae</taxon>
        <taxon>asterids</taxon>
        <taxon>lamiids</taxon>
        <taxon>Solanales</taxon>
        <taxon>Solanaceae</taxon>
        <taxon>Solanoideae</taxon>
        <taxon>Solaneae</taxon>
        <taxon>Solanum</taxon>
        <taxon>Solanum subgen. Lycopersicon</taxon>
    </lineage>
</organism>
<dbReference type="PROSITE" id="PS51523">
    <property type="entry name" value="ZF_HD_DIMER"/>
    <property type="match status" value="1"/>
</dbReference>